<comment type="subunit">
    <text evidence="9">Component of the Golgi to ER traffic (GET) complex, which is composed of GET1, GET2 and GET3. Within the complex, GET1 and GET2 form a heterotetramer which is stabilized by phosphatidylinositol binding and which binds to the GET3 homodimer.</text>
</comment>
<comment type="subcellular location">
    <subcellularLocation>
        <location evidence="9">Endoplasmic reticulum membrane</location>
        <topology evidence="9">Multi-pass membrane protein</topology>
    </subcellularLocation>
    <subcellularLocation>
        <location evidence="9">Golgi apparatus membrane</location>
        <topology evidence="9">Multi-pass membrane protein</topology>
    </subcellularLocation>
</comment>
<dbReference type="GO" id="GO:0016192">
    <property type="term" value="P:vesicle-mediated transport"/>
    <property type="evidence" value="ECO:0007669"/>
    <property type="project" value="UniProtKB-KW"/>
</dbReference>
<keyword evidence="7" id="KW-0175">Coiled coil</keyword>
<gene>
    <name evidence="9" type="primary">GET1</name>
    <name evidence="10" type="ORF">KABA2_11S01540</name>
</gene>
<dbReference type="GO" id="GO:0043529">
    <property type="term" value="C:GET complex"/>
    <property type="evidence" value="ECO:0007669"/>
    <property type="project" value="UniProtKB-UniRule"/>
</dbReference>
<evidence type="ECO:0000313" key="10">
    <source>
        <dbReference type="EMBL" id="CAB4256712.1"/>
    </source>
</evidence>
<sequence>MSDLTMEYWVLATTLMFVVITKFLQYSANYHESWVSKFTQGNTSSYKDYMSKLHEQKLLQEENHSISAQDNYAKWTKNNRKLDKLATELKTLKAQIHEQASKSQQLLKTCKLVGLTLPFFALKMWKGKEIVYYLPSNKMFPHLFNGTWHQGWLFVAMYPLDFVLSKINTVYDVTFIASKVPVYKGTAVGVSLGIWVWALTNVLASIEFVINQLFLAQAVPEPVVTEKKAN</sequence>
<dbReference type="PANTHER" id="PTHR42650">
    <property type="entry name" value="TAIL-ANCHORED PROTEIN INSERTION RECEPTOR WRB"/>
    <property type="match status" value="1"/>
</dbReference>
<organism evidence="10 11">
    <name type="scientific">Maudiozyma barnettii</name>
    <dbReference type="NCBI Taxonomy" id="61262"/>
    <lineage>
        <taxon>Eukaryota</taxon>
        <taxon>Fungi</taxon>
        <taxon>Dikarya</taxon>
        <taxon>Ascomycota</taxon>
        <taxon>Saccharomycotina</taxon>
        <taxon>Saccharomycetes</taxon>
        <taxon>Saccharomycetales</taxon>
        <taxon>Saccharomycetaceae</taxon>
        <taxon>Maudiozyma</taxon>
    </lineage>
</organism>
<dbReference type="HAMAP" id="MF_03113">
    <property type="entry name" value="Get1"/>
    <property type="match status" value="1"/>
</dbReference>
<evidence type="ECO:0000256" key="6">
    <source>
        <dbReference type="ARBA" id="ARBA00022989"/>
    </source>
</evidence>
<keyword evidence="4 9" id="KW-0256">Endoplasmic reticulum</keyword>
<evidence type="ECO:0000256" key="5">
    <source>
        <dbReference type="ARBA" id="ARBA00022892"/>
    </source>
</evidence>
<keyword evidence="6 9" id="KW-1133">Transmembrane helix</keyword>
<dbReference type="GO" id="GO:0005789">
    <property type="term" value="C:endoplasmic reticulum membrane"/>
    <property type="evidence" value="ECO:0007669"/>
    <property type="project" value="UniProtKB-SubCell"/>
</dbReference>
<keyword evidence="2 9" id="KW-0813">Transport</keyword>
<reference evidence="10 11" key="1">
    <citation type="submission" date="2020-05" db="EMBL/GenBank/DDBJ databases">
        <authorList>
            <person name="Casaregola S."/>
            <person name="Devillers H."/>
            <person name="Grondin C."/>
        </authorList>
    </citation>
    <scope>NUCLEOTIDE SEQUENCE [LARGE SCALE GENOMIC DNA]</scope>
    <source>
        <strain evidence="10 11">CLIB 1767</strain>
    </source>
</reference>
<evidence type="ECO:0000256" key="2">
    <source>
        <dbReference type="ARBA" id="ARBA00022448"/>
    </source>
</evidence>
<comment type="caution">
    <text evidence="9">Lacks conserved residue(s) required for the propagation of feature annotation.</text>
</comment>
<dbReference type="GO" id="GO:0043495">
    <property type="term" value="F:protein-membrane adaptor activity"/>
    <property type="evidence" value="ECO:0007669"/>
    <property type="project" value="TreeGrafter"/>
</dbReference>
<comment type="similarity">
    <text evidence="1 9">Belongs to the WRB/GET1 family.</text>
</comment>
<dbReference type="InterPro" id="IPR027538">
    <property type="entry name" value="Get1_fungi"/>
</dbReference>
<evidence type="ECO:0000256" key="7">
    <source>
        <dbReference type="ARBA" id="ARBA00023054"/>
    </source>
</evidence>
<dbReference type="Pfam" id="PF04420">
    <property type="entry name" value="CHD5"/>
    <property type="match status" value="1"/>
</dbReference>
<keyword evidence="3 9" id="KW-0812">Transmembrane</keyword>
<dbReference type="PANTHER" id="PTHR42650:SF1">
    <property type="entry name" value="GUIDED ENTRY OF TAIL-ANCHORED PROTEINS FACTOR 1"/>
    <property type="match status" value="1"/>
</dbReference>
<evidence type="ECO:0000256" key="1">
    <source>
        <dbReference type="ARBA" id="ARBA00010799"/>
    </source>
</evidence>
<proteinExistence type="inferred from homology"/>
<evidence type="ECO:0000256" key="4">
    <source>
        <dbReference type="ARBA" id="ARBA00022824"/>
    </source>
</evidence>
<name>A0A8H2ZJN2_9SACH</name>
<keyword evidence="9" id="KW-0333">Golgi apparatus</keyword>
<dbReference type="AlphaFoldDB" id="A0A8H2ZJN2"/>
<feature type="topological domain" description="Cytoplasmic" evidence="9">
    <location>
        <begin position="207"/>
        <end position="230"/>
    </location>
</feature>
<dbReference type="Proteomes" id="UP000644660">
    <property type="component" value="Unassembled WGS sequence"/>
</dbReference>
<evidence type="ECO:0000256" key="9">
    <source>
        <dbReference type="HAMAP-Rule" id="MF_03113"/>
    </source>
</evidence>
<keyword evidence="11" id="KW-1185">Reference proteome</keyword>
<dbReference type="OrthoDB" id="69461at2759"/>
<comment type="caution">
    <text evidence="10">The sequence shown here is derived from an EMBL/GenBank/DDBJ whole genome shotgun (WGS) entry which is preliminary data.</text>
</comment>
<keyword evidence="5 9" id="KW-0931">ER-Golgi transport</keyword>
<dbReference type="InterPro" id="IPR028945">
    <property type="entry name" value="Get1"/>
</dbReference>
<evidence type="ECO:0000313" key="11">
    <source>
        <dbReference type="Proteomes" id="UP000644660"/>
    </source>
</evidence>
<evidence type="ECO:0000256" key="3">
    <source>
        <dbReference type="ARBA" id="ARBA00022692"/>
    </source>
</evidence>
<dbReference type="Gene3D" id="1.10.287.660">
    <property type="entry name" value="Helix hairpin bin"/>
    <property type="match status" value="1"/>
</dbReference>
<comment type="function">
    <text evidence="9">Required for the post-translational delivery of tail-anchored (TA) proteins to the endoplasmic reticulum. Together with GET2, acts as a membrane receptor for soluble GET3, which recognizes and selectively binds the transmembrane domain of TA proteins in the cytosol. The GET complex cooperates with the HDEL receptor ERD2 to mediate the ATP-dependent retrieval of resident ER proteins that contain a C-terminal H-D-E-L retention signal from the Golgi to the ER.</text>
</comment>
<accession>A0A8H2ZJN2</accession>
<protein>
    <recommendedName>
        <fullName evidence="9">Golgi to ER traffic protein 1</fullName>
    </recommendedName>
    <alternativeName>
        <fullName evidence="9">Guided entry of tail-anchored proteins 1</fullName>
    </alternativeName>
</protein>
<dbReference type="GO" id="GO:0071816">
    <property type="term" value="P:tail-anchored membrane protein insertion into ER membrane"/>
    <property type="evidence" value="ECO:0007669"/>
    <property type="project" value="InterPro"/>
</dbReference>
<keyword evidence="8 9" id="KW-0472">Membrane</keyword>
<feature type="topological domain" description="Lumenal" evidence="9">
    <location>
        <begin position="1"/>
        <end position="7"/>
    </location>
</feature>
<dbReference type="InterPro" id="IPR029012">
    <property type="entry name" value="Helix_hairpin_bin_sf"/>
</dbReference>
<dbReference type="EMBL" id="CAEFZW010000011">
    <property type="protein sequence ID" value="CAB4256712.1"/>
    <property type="molecule type" value="Genomic_DNA"/>
</dbReference>
<dbReference type="GO" id="GO:0000139">
    <property type="term" value="C:Golgi membrane"/>
    <property type="evidence" value="ECO:0007669"/>
    <property type="project" value="UniProtKB-SubCell"/>
</dbReference>
<evidence type="ECO:0000256" key="8">
    <source>
        <dbReference type="ARBA" id="ARBA00023136"/>
    </source>
</evidence>